<reference evidence="13 15" key="1">
    <citation type="submission" date="2014-03" db="EMBL/GenBank/DDBJ databases">
        <title>Complete genome sequence of the Radio-Resistant Rubrobacter radiotolerans RSPS-4.</title>
        <authorList>
            <person name="Egas C.C."/>
            <person name="Barroso C.C."/>
            <person name="Froufe H.J.C."/>
            <person name="Pacheco J.J."/>
            <person name="Albuquerque L.L."/>
            <person name="da Costa M.M.S."/>
        </authorList>
    </citation>
    <scope>NUCLEOTIDE SEQUENCE [LARGE SCALE GENOMIC DNA]</scope>
    <source>
        <strain evidence="13 15">RSPS-4</strain>
    </source>
</reference>
<comment type="subunit">
    <text evidence="8 11">The RNAP catalytic core consists of 2 alpha, 1 beta, 1 beta' and 1 omega subunit. When a sigma factor is associated with the core the holoenzyme is formed, which can initiate transcription.</text>
</comment>
<dbReference type="HAMAP" id="MF_00366">
    <property type="entry name" value="RNApol_bact_RpoZ"/>
    <property type="match status" value="1"/>
</dbReference>
<evidence type="ECO:0000256" key="6">
    <source>
        <dbReference type="ARBA" id="ARBA00022695"/>
    </source>
</evidence>
<proteinExistence type="inferred from homology"/>
<comment type="catalytic activity">
    <reaction evidence="10 11">
        <text>RNA(n) + a ribonucleoside 5'-triphosphate = RNA(n+1) + diphosphate</text>
        <dbReference type="Rhea" id="RHEA:21248"/>
        <dbReference type="Rhea" id="RHEA-COMP:14527"/>
        <dbReference type="Rhea" id="RHEA-COMP:17342"/>
        <dbReference type="ChEBI" id="CHEBI:33019"/>
        <dbReference type="ChEBI" id="CHEBI:61557"/>
        <dbReference type="ChEBI" id="CHEBI:140395"/>
        <dbReference type="EC" id="2.7.7.6"/>
    </reaction>
</comment>
<dbReference type="KEGG" id="rrd:RradSPS_1479"/>
<dbReference type="InterPro" id="IPR003716">
    <property type="entry name" value="DNA-dir_RNA_pol_omega"/>
</dbReference>
<keyword evidence="7 11" id="KW-0804">Transcription</keyword>
<keyword evidence="15" id="KW-1185">Reference proteome</keyword>
<evidence type="ECO:0000256" key="9">
    <source>
        <dbReference type="ARBA" id="ARBA00029924"/>
    </source>
</evidence>
<dbReference type="EMBL" id="CP007514">
    <property type="protein sequence ID" value="AHY46762.1"/>
    <property type="molecule type" value="Genomic_DNA"/>
</dbReference>
<accession>A0A023X2S4</accession>
<evidence type="ECO:0000313" key="15">
    <source>
        <dbReference type="Proteomes" id="UP000025229"/>
    </source>
</evidence>
<evidence type="ECO:0000256" key="10">
    <source>
        <dbReference type="ARBA" id="ARBA00048552"/>
    </source>
</evidence>
<dbReference type="PANTHER" id="PTHR34476:SF1">
    <property type="entry name" value="DNA-DIRECTED RNA POLYMERASE SUBUNIT OMEGA"/>
    <property type="match status" value="1"/>
</dbReference>
<evidence type="ECO:0000256" key="5">
    <source>
        <dbReference type="ARBA" id="ARBA00022679"/>
    </source>
</evidence>
<evidence type="ECO:0000313" key="14">
    <source>
        <dbReference type="EMBL" id="MDX5894169.1"/>
    </source>
</evidence>
<dbReference type="STRING" id="42256.RradSPS_1479"/>
<evidence type="ECO:0000313" key="13">
    <source>
        <dbReference type="EMBL" id="AHY46762.1"/>
    </source>
</evidence>
<dbReference type="SUPFAM" id="SSF63562">
    <property type="entry name" value="RPB6/omega subunit-like"/>
    <property type="match status" value="1"/>
</dbReference>
<dbReference type="GO" id="GO:0003899">
    <property type="term" value="F:DNA-directed RNA polymerase activity"/>
    <property type="evidence" value="ECO:0007669"/>
    <property type="project" value="UniProtKB-UniRule"/>
</dbReference>
<dbReference type="HOGENOM" id="CLU_1642451_0_0_11"/>
<dbReference type="SMART" id="SM01409">
    <property type="entry name" value="RNA_pol_Rpb6"/>
    <property type="match status" value="1"/>
</dbReference>
<comment type="function">
    <text evidence="11">Promotes RNA polymerase assembly. Latches the N- and C-terminal regions of the beta' subunit thereby facilitating its interaction with the beta and alpha subunits.</text>
</comment>
<evidence type="ECO:0000256" key="7">
    <source>
        <dbReference type="ARBA" id="ARBA00023163"/>
    </source>
</evidence>
<dbReference type="Proteomes" id="UP000025229">
    <property type="component" value="Chromosome"/>
</dbReference>
<evidence type="ECO:0000256" key="1">
    <source>
        <dbReference type="ARBA" id="ARBA00006711"/>
    </source>
</evidence>
<dbReference type="NCBIfam" id="TIGR00690">
    <property type="entry name" value="rpoZ"/>
    <property type="match status" value="1"/>
</dbReference>
<evidence type="ECO:0000256" key="11">
    <source>
        <dbReference type="HAMAP-Rule" id="MF_00366"/>
    </source>
</evidence>
<dbReference type="PANTHER" id="PTHR34476">
    <property type="entry name" value="DNA-DIRECTED RNA POLYMERASE SUBUNIT OMEGA"/>
    <property type="match status" value="1"/>
</dbReference>
<evidence type="ECO:0000256" key="8">
    <source>
        <dbReference type="ARBA" id="ARBA00025935"/>
    </source>
</evidence>
<dbReference type="RefSeq" id="WP_084263813.1">
    <property type="nucleotide sequence ID" value="NZ_CP007514.1"/>
</dbReference>
<name>A0A023X2S4_RUBRA</name>
<dbReference type="InterPro" id="IPR036161">
    <property type="entry name" value="RPB6/omega-like_sf"/>
</dbReference>
<reference evidence="14" key="2">
    <citation type="submission" date="2023-11" db="EMBL/GenBank/DDBJ databases">
        <title>MicrobeMod: A computational toolkit for identifying prokaryotic methylation and restriction-modification with nanopore sequencing.</title>
        <authorList>
            <person name="Crits-Christoph A."/>
            <person name="Kang S.C."/>
            <person name="Lee H."/>
            <person name="Ostrov N."/>
        </authorList>
    </citation>
    <scope>NUCLEOTIDE SEQUENCE</scope>
    <source>
        <strain evidence="14">ATCC 51242</strain>
    </source>
</reference>
<keyword evidence="4 11" id="KW-0240">DNA-directed RNA polymerase</keyword>
<dbReference type="Proteomes" id="UP001281130">
    <property type="component" value="Unassembled WGS sequence"/>
</dbReference>
<dbReference type="GO" id="GO:0003677">
    <property type="term" value="F:DNA binding"/>
    <property type="evidence" value="ECO:0007669"/>
    <property type="project" value="UniProtKB-UniRule"/>
</dbReference>
<keyword evidence="6 11" id="KW-0548">Nucleotidyltransferase</keyword>
<dbReference type="Gene3D" id="3.90.940.10">
    <property type="match status" value="1"/>
</dbReference>
<comment type="similarity">
    <text evidence="1 11">Belongs to the RNA polymerase subunit omega family.</text>
</comment>
<feature type="compositionally biased region" description="Acidic residues" evidence="12">
    <location>
        <begin position="131"/>
        <end position="155"/>
    </location>
</feature>
<protein>
    <recommendedName>
        <fullName evidence="3 11">DNA-directed RNA polymerase subunit omega</fullName>
        <shortName evidence="11">RNAP omega subunit</shortName>
        <ecNumber evidence="2 11">2.7.7.6</ecNumber>
    </recommendedName>
    <alternativeName>
        <fullName evidence="11">RNA polymerase omega subunit</fullName>
    </alternativeName>
    <alternativeName>
        <fullName evidence="9 11">Transcriptase subunit omega</fullName>
    </alternativeName>
</protein>
<evidence type="ECO:0000256" key="12">
    <source>
        <dbReference type="SAM" id="MobiDB-lite"/>
    </source>
</evidence>
<keyword evidence="5 11" id="KW-0808">Transferase</keyword>
<gene>
    <name evidence="11 14" type="primary">rpoZ</name>
    <name evidence="13" type="ORF">RradSPS_1479</name>
    <name evidence="14" type="ORF">SIL72_09010</name>
</gene>
<feature type="region of interest" description="Disordered" evidence="12">
    <location>
        <begin position="77"/>
        <end position="161"/>
    </location>
</feature>
<dbReference type="eggNOG" id="COG1758">
    <property type="taxonomic scope" value="Bacteria"/>
</dbReference>
<evidence type="ECO:0000256" key="3">
    <source>
        <dbReference type="ARBA" id="ARBA00013725"/>
    </source>
</evidence>
<dbReference type="GO" id="GO:0006351">
    <property type="term" value="P:DNA-templated transcription"/>
    <property type="evidence" value="ECO:0007669"/>
    <property type="project" value="UniProtKB-UniRule"/>
</dbReference>
<evidence type="ECO:0000256" key="4">
    <source>
        <dbReference type="ARBA" id="ARBA00022478"/>
    </source>
</evidence>
<dbReference type="EC" id="2.7.7.6" evidence="2 11"/>
<dbReference type="Pfam" id="PF01192">
    <property type="entry name" value="RNA_pol_Rpb6"/>
    <property type="match status" value="1"/>
</dbReference>
<evidence type="ECO:0000256" key="2">
    <source>
        <dbReference type="ARBA" id="ARBA00012418"/>
    </source>
</evidence>
<sequence length="161" mass="16855">MLNELKVDELLDSGKVDSRYGLVIVSARRARQINEYTATLGLNDSLGIPGPQVHTRSQHPISIAIEELREGKLIASFREEEEPETAAEEAETPDAPEAMADEGDDVSESAAAPDEVEEGGVPAADAGVPESADEVAEEEVADDPSVEGEVVDSDAEGAGAA</sequence>
<dbReference type="InterPro" id="IPR006110">
    <property type="entry name" value="Pol_omega/Rpo6/RPB6"/>
</dbReference>
<dbReference type="EMBL" id="JAWXXX010000001">
    <property type="protein sequence ID" value="MDX5894169.1"/>
    <property type="molecule type" value="Genomic_DNA"/>
</dbReference>
<dbReference type="GO" id="GO:0000428">
    <property type="term" value="C:DNA-directed RNA polymerase complex"/>
    <property type="evidence" value="ECO:0007669"/>
    <property type="project" value="UniProtKB-KW"/>
</dbReference>
<dbReference type="AlphaFoldDB" id="A0A023X2S4"/>
<organism evidence="13 15">
    <name type="scientific">Rubrobacter radiotolerans</name>
    <name type="common">Arthrobacter radiotolerans</name>
    <dbReference type="NCBI Taxonomy" id="42256"/>
    <lineage>
        <taxon>Bacteria</taxon>
        <taxon>Bacillati</taxon>
        <taxon>Actinomycetota</taxon>
        <taxon>Rubrobacteria</taxon>
        <taxon>Rubrobacterales</taxon>
        <taxon>Rubrobacteraceae</taxon>
        <taxon>Rubrobacter</taxon>
    </lineage>
</organism>
<feature type="compositionally biased region" description="Acidic residues" evidence="12">
    <location>
        <begin position="79"/>
        <end position="107"/>
    </location>
</feature>